<protein>
    <submittedName>
        <fullName evidence="2">Uncharacterized protein</fullName>
    </submittedName>
</protein>
<feature type="region of interest" description="Disordered" evidence="1">
    <location>
        <begin position="385"/>
        <end position="415"/>
    </location>
</feature>
<gene>
    <name evidence="2" type="ORF">N7482_001600</name>
</gene>
<evidence type="ECO:0000313" key="3">
    <source>
        <dbReference type="Proteomes" id="UP001149163"/>
    </source>
</evidence>
<keyword evidence="3" id="KW-1185">Reference proteome</keyword>
<dbReference type="EMBL" id="JAPQKN010000001">
    <property type="protein sequence ID" value="KAJ5175723.1"/>
    <property type="molecule type" value="Genomic_DNA"/>
</dbReference>
<dbReference type="RefSeq" id="XP_056547331.1">
    <property type="nucleotide sequence ID" value="XM_056683725.1"/>
</dbReference>
<organism evidence="2 3">
    <name type="scientific">Penicillium canariense</name>
    <dbReference type="NCBI Taxonomy" id="189055"/>
    <lineage>
        <taxon>Eukaryota</taxon>
        <taxon>Fungi</taxon>
        <taxon>Dikarya</taxon>
        <taxon>Ascomycota</taxon>
        <taxon>Pezizomycotina</taxon>
        <taxon>Eurotiomycetes</taxon>
        <taxon>Eurotiomycetidae</taxon>
        <taxon>Eurotiales</taxon>
        <taxon>Aspergillaceae</taxon>
        <taxon>Penicillium</taxon>
    </lineage>
</organism>
<reference evidence="2" key="1">
    <citation type="submission" date="2022-11" db="EMBL/GenBank/DDBJ databases">
        <authorList>
            <person name="Petersen C."/>
        </authorList>
    </citation>
    <scope>NUCLEOTIDE SEQUENCE</scope>
    <source>
        <strain evidence="2">IBT 26290</strain>
    </source>
</reference>
<dbReference type="GeneID" id="81422901"/>
<accession>A0A9W9IFF4</accession>
<evidence type="ECO:0000313" key="2">
    <source>
        <dbReference type="EMBL" id="KAJ5175723.1"/>
    </source>
</evidence>
<proteinExistence type="predicted"/>
<feature type="compositionally biased region" description="Polar residues" evidence="1">
    <location>
        <begin position="394"/>
        <end position="415"/>
    </location>
</feature>
<sequence>MRSAGPVELGRIGRAAMAGTHECNPRTARRRKRTSCADMTSEWATSNNRQCAMRNVALLGAGCWLVQGFSKGQARQGLAASTLLAAGESHRQSSHTAIRKHFSGFATRYMETGPHAKESQSPAQARSSRSPLAGLRHCRRGLIAIGDDSGSGSFETPATSWKRCGRVYAPSPLVPPLPSTQRGQFAALKSNWTNDRPAVADGALLPRHATEANEGSRSTNPRRTEDIVPVSVFSVFPLCPLLPALPVVIGSSIGVQYTPYDPDWWRGLVRFDLRRTTAFGWSITNGAAVRRLFHCLIGSSRKGGPGSDRRTLRLIAPGSRCVPATVYLCCNVGALFPASREANRLCQRINSALLWLSFGGVSQPCALCMMIPRSPLSSLMGLMRGDQREEAQQRDQGQAHSRTGQVNPVSCASRQ</sequence>
<reference evidence="2" key="2">
    <citation type="journal article" date="2023" name="IMA Fungus">
        <title>Comparative genomic study of the Penicillium genus elucidates a diverse pangenome and 15 lateral gene transfer events.</title>
        <authorList>
            <person name="Petersen C."/>
            <person name="Sorensen T."/>
            <person name="Nielsen M.R."/>
            <person name="Sondergaard T.E."/>
            <person name="Sorensen J.L."/>
            <person name="Fitzpatrick D.A."/>
            <person name="Frisvad J.C."/>
            <person name="Nielsen K.L."/>
        </authorList>
    </citation>
    <scope>NUCLEOTIDE SEQUENCE</scope>
    <source>
        <strain evidence="2">IBT 26290</strain>
    </source>
</reference>
<dbReference type="Proteomes" id="UP001149163">
    <property type="component" value="Unassembled WGS sequence"/>
</dbReference>
<name>A0A9W9IFF4_9EURO</name>
<dbReference type="AlphaFoldDB" id="A0A9W9IFF4"/>
<comment type="caution">
    <text evidence="2">The sequence shown here is derived from an EMBL/GenBank/DDBJ whole genome shotgun (WGS) entry which is preliminary data.</text>
</comment>
<feature type="region of interest" description="Disordered" evidence="1">
    <location>
        <begin position="202"/>
        <end position="223"/>
    </location>
</feature>
<evidence type="ECO:0000256" key="1">
    <source>
        <dbReference type="SAM" id="MobiDB-lite"/>
    </source>
</evidence>